<evidence type="ECO:0000256" key="1">
    <source>
        <dbReference type="SAM" id="MobiDB-lite"/>
    </source>
</evidence>
<feature type="compositionally biased region" description="Basic and acidic residues" evidence="1">
    <location>
        <begin position="188"/>
        <end position="200"/>
    </location>
</feature>
<feature type="region of interest" description="Disordered" evidence="1">
    <location>
        <begin position="1"/>
        <end position="283"/>
    </location>
</feature>
<protein>
    <submittedName>
        <fullName evidence="2">Uncharacterized protein</fullName>
    </submittedName>
</protein>
<dbReference type="Proteomes" id="UP001430953">
    <property type="component" value="Unassembled WGS sequence"/>
</dbReference>
<proteinExistence type="predicted"/>
<organism evidence="2 3">
    <name type="scientific">Cardiocondyla obscurior</name>
    <dbReference type="NCBI Taxonomy" id="286306"/>
    <lineage>
        <taxon>Eukaryota</taxon>
        <taxon>Metazoa</taxon>
        <taxon>Ecdysozoa</taxon>
        <taxon>Arthropoda</taxon>
        <taxon>Hexapoda</taxon>
        <taxon>Insecta</taxon>
        <taxon>Pterygota</taxon>
        <taxon>Neoptera</taxon>
        <taxon>Endopterygota</taxon>
        <taxon>Hymenoptera</taxon>
        <taxon>Apocrita</taxon>
        <taxon>Aculeata</taxon>
        <taxon>Formicoidea</taxon>
        <taxon>Formicidae</taxon>
        <taxon>Myrmicinae</taxon>
        <taxon>Cardiocondyla</taxon>
    </lineage>
</organism>
<sequence length="384" mass="40825">MTQREKLRELFGSLSEGSDSPPASPPPGTWPPPVDPSLRYPVPRVGTSIQQGDSSQQRRTRWLEEPPPALPKTSRRARGPFRPTEVPAAKTAVNVPATGQPGKGPGSSKKTPKPGTQPADATKAAAMPGRSNTSSGQGRKMATEPPRGEARAMASRQRERLPKVPPAPTKVLTIRSRGPPPPAGPTIREMRTIRPPRSEVVDIAGIENITAARDQPRPSCPATRPGTSSRTVEHGTRPAEPTITSVPPTPAPAVLPADPREVPATSVSPTFGKTTGPTSTGMSAVLAMPLPPFAIGLLQPTAPPAAPPPTPPAYVREKGWAARPGVPLAVPIQLPDKEYTSVPMSAIRQNRKWRARTSTGRWLLRFAPDGRLSLLRKLPEDASD</sequence>
<name>A0AAW2ELQ0_9HYME</name>
<feature type="compositionally biased region" description="Pro residues" evidence="1">
    <location>
        <begin position="22"/>
        <end position="35"/>
    </location>
</feature>
<feature type="compositionally biased region" description="Polar residues" evidence="1">
    <location>
        <begin position="265"/>
        <end position="282"/>
    </location>
</feature>
<keyword evidence="3" id="KW-1185">Reference proteome</keyword>
<dbReference type="EMBL" id="JADYXP020000020">
    <property type="protein sequence ID" value="KAL0104087.1"/>
    <property type="molecule type" value="Genomic_DNA"/>
</dbReference>
<dbReference type="AlphaFoldDB" id="A0AAW2ELQ0"/>
<gene>
    <name evidence="2" type="ORF">PUN28_017052</name>
</gene>
<feature type="compositionally biased region" description="Basic and acidic residues" evidence="1">
    <location>
        <begin position="146"/>
        <end position="162"/>
    </location>
</feature>
<accession>A0AAW2ELQ0</accession>
<feature type="compositionally biased region" description="Low complexity" evidence="1">
    <location>
        <begin position="106"/>
        <end position="116"/>
    </location>
</feature>
<evidence type="ECO:0000313" key="3">
    <source>
        <dbReference type="Proteomes" id="UP001430953"/>
    </source>
</evidence>
<reference evidence="2 3" key="1">
    <citation type="submission" date="2023-03" db="EMBL/GenBank/DDBJ databases">
        <title>High recombination rates correlate with genetic variation in Cardiocondyla obscurior ants.</title>
        <authorList>
            <person name="Errbii M."/>
        </authorList>
    </citation>
    <scope>NUCLEOTIDE SEQUENCE [LARGE SCALE GENOMIC DNA]</scope>
    <source>
        <strain evidence="2">Alpha-2009</strain>
        <tissue evidence="2">Whole body</tissue>
    </source>
</reference>
<comment type="caution">
    <text evidence="2">The sequence shown here is derived from an EMBL/GenBank/DDBJ whole genome shotgun (WGS) entry which is preliminary data.</text>
</comment>
<feature type="compositionally biased region" description="Polar residues" evidence="1">
    <location>
        <begin position="47"/>
        <end position="57"/>
    </location>
</feature>
<evidence type="ECO:0000313" key="2">
    <source>
        <dbReference type="EMBL" id="KAL0104087.1"/>
    </source>
</evidence>